<dbReference type="VEuPathDB" id="FungiDB:PSHT_08737"/>
<feature type="region of interest" description="Disordered" evidence="1">
    <location>
        <begin position="247"/>
        <end position="340"/>
    </location>
</feature>
<gene>
    <name evidence="3" type="ORF">PSHT_08737</name>
</gene>
<feature type="compositionally biased region" description="Basic and acidic residues" evidence="1">
    <location>
        <begin position="103"/>
        <end position="124"/>
    </location>
</feature>
<evidence type="ECO:0000313" key="3">
    <source>
        <dbReference type="EMBL" id="POW10512.1"/>
    </source>
</evidence>
<feature type="signal peptide" evidence="2">
    <location>
        <begin position="1"/>
        <end position="24"/>
    </location>
</feature>
<keyword evidence="2" id="KW-0732">Signal</keyword>
<evidence type="ECO:0000256" key="2">
    <source>
        <dbReference type="SAM" id="SignalP"/>
    </source>
</evidence>
<dbReference type="AlphaFoldDB" id="A0A2S4VLT7"/>
<sequence length="540" mass="60571">MFLHPGALLTLSILVSQLPAGSSGRSLWKRVVINDVEVVPSSPSADLKEGSHINAIKENPSIEPADRKEMLIELHTNSNKEKPSDEPEGHKDLSMILSPSHSPESKQESKINGEKEKPLSEQEGYKDSLVLLPYPSIGFKIKEKEVGKEKPSKDLKGPKDLETNTAEDAEPRKGLTPLAEEPEETISLERFRIMAPRVTGIDPAEINDITRHFKVKYAGDRDVVPRRELIDLVYRWMTEWYKEVPTSPSADLKEGSHINAIKENPSIEPADRKEMLILPHSPSTESKQEPHINLNKEKPSNEPEGHKDLSMIVLPSHSTESKQESKINGDKDKPLSQQEGHKDSLVTACLSDLPFAPPAYCPILPLKPRIFSTCDLYLTTFLLNLNLNREKKVGKEKPSKDPKGPKDLLTCVELVLNFAHPSYTQSNSAPNTYHHQHRQTGEDAKPRKGLTPLPLEPEKTLSLEHFRIMAPRVTGIDPAEINDITRHFKVKYAGDRDVVPRRELIDLVYRWMTGLYKESVAIDGSSPLTQFLIFACTTLA</sequence>
<proteinExistence type="predicted"/>
<feature type="region of interest" description="Disordered" evidence="1">
    <location>
        <begin position="425"/>
        <end position="453"/>
    </location>
</feature>
<evidence type="ECO:0000256" key="1">
    <source>
        <dbReference type="SAM" id="MobiDB-lite"/>
    </source>
</evidence>
<dbReference type="Proteomes" id="UP000238274">
    <property type="component" value="Unassembled WGS sequence"/>
</dbReference>
<feature type="compositionally biased region" description="Basic and acidic residues" evidence="1">
    <location>
        <begin position="143"/>
        <end position="162"/>
    </location>
</feature>
<dbReference type="OrthoDB" id="2495863at2759"/>
<reference evidence="3 4" key="1">
    <citation type="submission" date="2017-12" db="EMBL/GenBank/DDBJ databases">
        <title>Gene loss provides genomic basis for host adaptation in cereal stripe rust fungi.</title>
        <authorList>
            <person name="Xia C."/>
        </authorList>
    </citation>
    <scope>NUCLEOTIDE SEQUENCE [LARGE SCALE GENOMIC DNA]</scope>
    <source>
        <strain evidence="3 4">93TX-2</strain>
    </source>
</reference>
<feature type="region of interest" description="Disordered" evidence="1">
    <location>
        <begin position="41"/>
        <end position="124"/>
    </location>
</feature>
<feature type="compositionally biased region" description="Basic and acidic residues" evidence="1">
    <location>
        <begin position="319"/>
        <end position="340"/>
    </location>
</feature>
<keyword evidence="4" id="KW-1185">Reference proteome</keyword>
<feature type="chain" id="PRO_5015572273" evidence="2">
    <location>
        <begin position="25"/>
        <end position="540"/>
    </location>
</feature>
<evidence type="ECO:0000313" key="4">
    <source>
        <dbReference type="Proteomes" id="UP000238274"/>
    </source>
</evidence>
<reference evidence="4" key="3">
    <citation type="journal article" date="2018" name="Mol. Plant Microbe Interact.">
        <title>Genome sequence resources for the wheat stripe rust pathogen (Puccinia striiformis f. sp. tritici) and the barley stripe rust pathogen (Puccinia striiformis f. sp. hordei).</title>
        <authorList>
            <person name="Xia C."/>
            <person name="Wang M."/>
            <person name="Yin C."/>
            <person name="Cornejo O.E."/>
            <person name="Hulbert S.H."/>
            <person name="Chen X."/>
        </authorList>
    </citation>
    <scope>NUCLEOTIDE SEQUENCE [LARGE SCALE GENOMIC DNA]</scope>
    <source>
        <strain evidence="4">93TX-2</strain>
    </source>
</reference>
<comment type="caution">
    <text evidence="3">The sequence shown here is derived from an EMBL/GenBank/DDBJ whole genome shotgun (WGS) entry which is preliminary data.</text>
</comment>
<feature type="compositionally biased region" description="Basic and acidic residues" evidence="1">
    <location>
        <begin position="286"/>
        <end position="309"/>
    </location>
</feature>
<reference evidence="4" key="2">
    <citation type="journal article" date="2018" name="BMC Genomics">
        <title>Genomic insights into host adaptation between the wheat stripe rust pathogen (Puccinia striiformis f. sp. tritici) and the barley stripe rust pathogen (Puccinia striiformis f. sp. hordei).</title>
        <authorList>
            <person name="Xia C."/>
            <person name="Wang M."/>
            <person name="Yin C."/>
            <person name="Cornejo O.E."/>
            <person name="Hulbert S.H."/>
            <person name="Chen X."/>
        </authorList>
    </citation>
    <scope>NUCLEOTIDE SEQUENCE [LARGE SCALE GENOMIC DNA]</scope>
    <source>
        <strain evidence="4">93TX-2</strain>
    </source>
</reference>
<protein>
    <submittedName>
        <fullName evidence="3">Uncharacterized protein</fullName>
    </submittedName>
</protein>
<feature type="region of interest" description="Disordered" evidence="1">
    <location>
        <begin position="143"/>
        <end position="179"/>
    </location>
</feature>
<organism evidence="3 4">
    <name type="scientific">Puccinia striiformis</name>
    <dbReference type="NCBI Taxonomy" id="27350"/>
    <lineage>
        <taxon>Eukaryota</taxon>
        <taxon>Fungi</taxon>
        <taxon>Dikarya</taxon>
        <taxon>Basidiomycota</taxon>
        <taxon>Pucciniomycotina</taxon>
        <taxon>Pucciniomycetes</taxon>
        <taxon>Pucciniales</taxon>
        <taxon>Pucciniaceae</taxon>
        <taxon>Puccinia</taxon>
    </lineage>
</organism>
<accession>A0A2S4VLT7</accession>
<feature type="compositionally biased region" description="Basic and acidic residues" evidence="1">
    <location>
        <begin position="64"/>
        <end position="93"/>
    </location>
</feature>
<name>A0A2S4VLT7_9BASI</name>
<dbReference type="EMBL" id="PKSM01000118">
    <property type="protein sequence ID" value="POW10512.1"/>
    <property type="molecule type" value="Genomic_DNA"/>
</dbReference>